<name>A0AA39RZR0_ACESA</name>
<dbReference type="InterPro" id="IPR004158">
    <property type="entry name" value="DUF247_pln"/>
</dbReference>
<dbReference type="Pfam" id="PF03140">
    <property type="entry name" value="DUF247"/>
    <property type="match status" value="1"/>
</dbReference>
<evidence type="ECO:0000313" key="2">
    <source>
        <dbReference type="Proteomes" id="UP001168877"/>
    </source>
</evidence>
<reference evidence="1" key="1">
    <citation type="journal article" date="2022" name="Plant J.">
        <title>Strategies of tolerance reflected in two North American maple genomes.</title>
        <authorList>
            <person name="McEvoy S.L."/>
            <person name="Sezen U.U."/>
            <person name="Trouern-Trend A."/>
            <person name="McMahon S.M."/>
            <person name="Schaberg P.G."/>
            <person name="Yang J."/>
            <person name="Wegrzyn J.L."/>
            <person name="Swenson N.G."/>
        </authorList>
    </citation>
    <scope>NUCLEOTIDE SEQUENCE</scope>
    <source>
        <strain evidence="1">NS2018</strain>
    </source>
</reference>
<sequence>MGENEHQSREWSIDIDQQNNLEEGLQHGSACCIYKVPQYLRKINEEAYTPCFISIGPLHCGRKELMGMQIQKKRYLLDFDERVNNAQKLEELKTYIKDKEENIRGHYSVTSKLQSSEYIEMIRLDAVFIIELFMKKYRGQKTFC</sequence>
<dbReference type="Proteomes" id="UP001168877">
    <property type="component" value="Unassembled WGS sequence"/>
</dbReference>
<accession>A0AA39RZR0</accession>
<dbReference type="PANTHER" id="PTHR31170:SF9">
    <property type="entry name" value="PROTEIN, PUTATIVE (DUF247)-RELATED"/>
    <property type="match status" value="1"/>
</dbReference>
<comment type="caution">
    <text evidence="1">The sequence shown here is derived from an EMBL/GenBank/DDBJ whole genome shotgun (WGS) entry which is preliminary data.</text>
</comment>
<organism evidence="1 2">
    <name type="scientific">Acer saccharum</name>
    <name type="common">Sugar maple</name>
    <dbReference type="NCBI Taxonomy" id="4024"/>
    <lineage>
        <taxon>Eukaryota</taxon>
        <taxon>Viridiplantae</taxon>
        <taxon>Streptophyta</taxon>
        <taxon>Embryophyta</taxon>
        <taxon>Tracheophyta</taxon>
        <taxon>Spermatophyta</taxon>
        <taxon>Magnoliopsida</taxon>
        <taxon>eudicotyledons</taxon>
        <taxon>Gunneridae</taxon>
        <taxon>Pentapetalae</taxon>
        <taxon>rosids</taxon>
        <taxon>malvids</taxon>
        <taxon>Sapindales</taxon>
        <taxon>Sapindaceae</taxon>
        <taxon>Hippocastanoideae</taxon>
        <taxon>Acereae</taxon>
        <taxon>Acer</taxon>
    </lineage>
</organism>
<protein>
    <submittedName>
        <fullName evidence="1">Uncharacterized protein</fullName>
    </submittedName>
</protein>
<dbReference type="PANTHER" id="PTHR31170">
    <property type="entry name" value="BNAC04G53230D PROTEIN"/>
    <property type="match status" value="1"/>
</dbReference>
<gene>
    <name evidence="1" type="ORF">LWI29_021792</name>
</gene>
<reference evidence="1" key="2">
    <citation type="submission" date="2023-06" db="EMBL/GenBank/DDBJ databases">
        <authorList>
            <person name="Swenson N.G."/>
            <person name="Wegrzyn J.L."/>
            <person name="Mcevoy S.L."/>
        </authorList>
    </citation>
    <scope>NUCLEOTIDE SEQUENCE</scope>
    <source>
        <strain evidence="1">NS2018</strain>
        <tissue evidence="1">Leaf</tissue>
    </source>
</reference>
<proteinExistence type="predicted"/>
<dbReference type="EMBL" id="JAUESC010000384">
    <property type="protein sequence ID" value="KAK0582124.1"/>
    <property type="molecule type" value="Genomic_DNA"/>
</dbReference>
<keyword evidence="2" id="KW-1185">Reference proteome</keyword>
<dbReference type="AlphaFoldDB" id="A0AA39RZR0"/>
<evidence type="ECO:0000313" key="1">
    <source>
        <dbReference type="EMBL" id="KAK0582124.1"/>
    </source>
</evidence>